<dbReference type="Gene3D" id="4.10.280.10">
    <property type="entry name" value="Helix-loop-helix DNA-binding domain"/>
    <property type="match status" value="1"/>
</dbReference>
<dbReference type="PANTHER" id="PTHR46117:SF3">
    <property type="entry name" value="FI24210P1"/>
    <property type="match status" value="1"/>
</dbReference>
<dbReference type="OrthoDB" id="690068at2759"/>
<dbReference type="InterPro" id="IPR036638">
    <property type="entry name" value="HLH_DNA-bd_sf"/>
</dbReference>
<evidence type="ECO:0000256" key="3">
    <source>
        <dbReference type="ARBA" id="ARBA00023163"/>
    </source>
</evidence>
<evidence type="ECO:0000256" key="4">
    <source>
        <dbReference type="ARBA" id="ARBA00023242"/>
    </source>
</evidence>
<feature type="compositionally biased region" description="Polar residues" evidence="5">
    <location>
        <begin position="310"/>
        <end position="341"/>
    </location>
</feature>
<keyword evidence="2" id="KW-0805">Transcription regulation</keyword>
<comment type="subcellular location">
    <subcellularLocation>
        <location evidence="1">Nucleus</location>
    </subcellularLocation>
</comment>
<dbReference type="GO" id="GO:0005634">
    <property type="term" value="C:nucleus"/>
    <property type="evidence" value="ECO:0007669"/>
    <property type="project" value="UniProtKB-SubCell"/>
</dbReference>
<comment type="caution">
    <text evidence="7">The sequence shown here is derived from an EMBL/GenBank/DDBJ whole genome shotgun (WGS) entry which is preliminary data.</text>
</comment>
<feature type="domain" description="BHLH" evidence="6">
    <location>
        <begin position="362"/>
        <end position="445"/>
    </location>
</feature>
<dbReference type="SMART" id="SM00353">
    <property type="entry name" value="HLH"/>
    <property type="match status" value="1"/>
</dbReference>
<dbReference type="EMBL" id="JAHMUF010000001">
    <property type="protein sequence ID" value="KAG7196218.1"/>
    <property type="molecule type" value="Genomic_DNA"/>
</dbReference>
<dbReference type="GO" id="GO:0046983">
    <property type="term" value="F:protein dimerization activity"/>
    <property type="evidence" value="ECO:0007669"/>
    <property type="project" value="InterPro"/>
</dbReference>
<feature type="region of interest" description="Disordered" evidence="5">
    <location>
        <begin position="1"/>
        <end position="33"/>
    </location>
</feature>
<proteinExistence type="predicted"/>
<keyword evidence="4" id="KW-0539">Nucleus</keyword>
<evidence type="ECO:0000256" key="1">
    <source>
        <dbReference type="ARBA" id="ARBA00004123"/>
    </source>
</evidence>
<dbReference type="PANTHER" id="PTHR46117">
    <property type="entry name" value="FI24210P1"/>
    <property type="match status" value="1"/>
</dbReference>
<protein>
    <recommendedName>
        <fullName evidence="6">BHLH domain-containing protein</fullName>
    </recommendedName>
</protein>
<gene>
    <name evidence="7" type="ORF">KQ657_000231</name>
</gene>
<organism evidence="7 8">
    <name type="scientific">Scheffersomyces spartinae</name>
    <dbReference type="NCBI Taxonomy" id="45513"/>
    <lineage>
        <taxon>Eukaryota</taxon>
        <taxon>Fungi</taxon>
        <taxon>Dikarya</taxon>
        <taxon>Ascomycota</taxon>
        <taxon>Saccharomycotina</taxon>
        <taxon>Pichiomycetes</taxon>
        <taxon>Debaryomycetaceae</taxon>
        <taxon>Scheffersomyces</taxon>
    </lineage>
</organism>
<keyword evidence="8" id="KW-1185">Reference proteome</keyword>
<evidence type="ECO:0000256" key="2">
    <source>
        <dbReference type="ARBA" id="ARBA00023015"/>
    </source>
</evidence>
<dbReference type="InterPro" id="IPR051732">
    <property type="entry name" value="USF"/>
</dbReference>
<evidence type="ECO:0000313" key="8">
    <source>
        <dbReference type="Proteomes" id="UP000790833"/>
    </source>
</evidence>
<dbReference type="GO" id="GO:0000981">
    <property type="term" value="F:DNA-binding transcription factor activity, RNA polymerase II-specific"/>
    <property type="evidence" value="ECO:0007669"/>
    <property type="project" value="TreeGrafter"/>
</dbReference>
<feature type="region of interest" description="Disordered" evidence="5">
    <location>
        <begin position="265"/>
        <end position="351"/>
    </location>
</feature>
<dbReference type="RefSeq" id="XP_043051763.1">
    <property type="nucleotide sequence ID" value="XM_043191086.1"/>
</dbReference>
<sequence length="584" mass="63968">MEQYLNDSPADLNAPYNGSCGVGGNNGTNDNQRGNINRPIQYNNNFLPVGNGGEQCLGPTNQFADNYNNLDTATDPLNNFDITNLQNNTDPDFDFNLGYGAIGGPGTGAPLTGNSNPVLSENEYLSPDSGNNFSIPTSNKLGSSLGNDTPFMAVGYDNQGLGSNQYNGQVSPQLGGIPMPTGNIYDNSSSFTGTHGDFGGMSAANTLDGLVSPDNNQIAPDPYLHFSPSQRIPFKLENTTRLGPTAIPTQQLDLLNQGYLSPHQHGFFSPPGANSVLSGNDNSYDTLRSPNTNPNYLYSPKNKPMAMAIPQTSTSTPNTNQLLSPPGNSQLSTSVPSNSAAKSPPPRDIPTKLLTDEEKIKRRKEFHNAVERRRRDLIKQRIKELDAIVPPSLLNPQLCALQAMAINRNLKTKELTELAATMKVKETKANKNTILSKSVVYMSHLKYVLEEQVKARKKLEEEIALLEGESDQGRRSEGQSSRESVPQMSQTQPLPQQRQQQQRVSTPPRSIKQEQFENEQQQSWNTTENSYEQIALSQAPPQLEQFMTNQGFAGELQNFDTSNNGNQFNPDDFFASNGDFNNII</sequence>
<dbReference type="SUPFAM" id="SSF47459">
    <property type="entry name" value="HLH, helix-loop-helix DNA-binding domain"/>
    <property type="match status" value="1"/>
</dbReference>
<dbReference type="GeneID" id="66113605"/>
<keyword evidence="3" id="KW-0804">Transcription</keyword>
<feature type="region of interest" description="Disordered" evidence="5">
    <location>
        <begin position="467"/>
        <end position="527"/>
    </location>
</feature>
<name>A0A9P8AKV4_9ASCO</name>
<accession>A0A9P8AKV4</accession>
<evidence type="ECO:0000256" key="5">
    <source>
        <dbReference type="SAM" id="MobiDB-lite"/>
    </source>
</evidence>
<reference evidence="7" key="1">
    <citation type="submission" date="2021-03" db="EMBL/GenBank/DDBJ databases">
        <authorList>
            <person name="Palmer J.M."/>
        </authorList>
    </citation>
    <scope>NUCLEOTIDE SEQUENCE</scope>
    <source>
        <strain evidence="7">ARV_011</strain>
    </source>
</reference>
<dbReference type="Proteomes" id="UP000790833">
    <property type="component" value="Unassembled WGS sequence"/>
</dbReference>
<dbReference type="AlphaFoldDB" id="A0A9P8AKV4"/>
<evidence type="ECO:0000313" key="7">
    <source>
        <dbReference type="EMBL" id="KAG7196218.1"/>
    </source>
</evidence>
<evidence type="ECO:0000259" key="6">
    <source>
        <dbReference type="PROSITE" id="PS50888"/>
    </source>
</evidence>
<feature type="compositionally biased region" description="Polar residues" evidence="5">
    <location>
        <begin position="275"/>
        <end position="296"/>
    </location>
</feature>
<feature type="compositionally biased region" description="Polar residues" evidence="5">
    <location>
        <begin position="518"/>
        <end position="527"/>
    </location>
</feature>
<feature type="compositionally biased region" description="Low complexity" evidence="5">
    <location>
        <begin position="478"/>
        <end position="510"/>
    </location>
</feature>
<dbReference type="InterPro" id="IPR011598">
    <property type="entry name" value="bHLH_dom"/>
</dbReference>
<dbReference type="Pfam" id="PF00010">
    <property type="entry name" value="HLH"/>
    <property type="match status" value="1"/>
</dbReference>
<dbReference type="PROSITE" id="PS50888">
    <property type="entry name" value="BHLH"/>
    <property type="match status" value="1"/>
</dbReference>
<dbReference type="GO" id="GO:0000978">
    <property type="term" value="F:RNA polymerase II cis-regulatory region sequence-specific DNA binding"/>
    <property type="evidence" value="ECO:0007669"/>
    <property type="project" value="TreeGrafter"/>
</dbReference>